<dbReference type="SUPFAM" id="SSF69118">
    <property type="entry name" value="AhpD-like"/>
    <property type="match status" value="1"/>
</dbReference>
<dbReference type="InterPro" id="IPR012788">
    <property type="entry name" value="Decarb_PcaC"/>
</dbReference>
<dbReference type="InterPro" id="IPR029032">
    <property type="entry name" value="AhpD-like"/>
</dbReference>
<gene>
    <name evidence="2" type="ORF">EDC30_102341</name>
</gene>
<evidence type="ECO:0000313" key="2">
    <source>
        <dbReference type="EMBL" id="TCS38602.1"/>
    </source>
</evidence>
<dbReference type="AlphaFoldDB" id="A0A4R3HZC4"/>
<protein>
    <submittedName>
        <fullName evidence="2">4-carboxymuconolactone decarboxylase</fullName>
    </submittedName>
</protein>
<organism evidence="2 3">
    <name type="scientific">Paucimonas lemoignei</name>
    <name type="common">Pseudomonas lemoignei</name>
    <dbReference type="NCBI Taxonomy" id="29443"/>
    <lineage>
        <taxon>Bacteria</taxon>
        <taxon>Pseudomonadati</taxon>
        <taxon>Pseudomonadota</taxon>
        <taxon>Betaproteobacteria</taxon>
        <taxon>Burkholderiales</taxon>
        <taxon>Burkholderiaceae</taxon>
        <taxon>Paucimonas</taxon>
    </lineage>
</organism>
<feature type="domain" description="Carboxymuconolactone decarboxylase-like" evidence="1">
    <location>
        <begin position="40"/>
        <end position="122"/>
    </location>
</feature>
<dbReference type="Gene3D" id="1.20.1290.10">
    <property type="entry name" value="AhpD-like"/>
    <property type="match status" value="1"/>
</dbReference>
<comment type="caution">
    <text evidence="2">The sequence shown here is derived from an EMBL/GenBank/DDBJ whole genome shotgun (WGS) entry which is preliminary data.</text>
</comment>
<dbReference type="PANTHER" id="PTHR33570">
    <property type="entry name" value="4-CARBOXYMUCONOLACTONE DECARBOXYLASE FAMILY PROTEIN"/>
    <property type="match status" value="1"/>
</dbReference>
<reference evidence="2 3" key="1">
    <citation type="submission" date="2019-03" db="EMBL/GenBank/DDBJ databases">
        <title>Genomic Encyclopedia of Type Strains, Phase IV (KMG-IV): sequencing the most valuable type-strain genomes for metagenomic binning, comparative biology and taxonomic classification.</title>
        <authorList>
            <person name="Goeker M."/>
        </authorList>
    </citation>
    <scope>NUCLEOTIDE SEQUENCE [LARGE SCALE GENOMIC DNA]</scope>
    <source>
        <strain evidence="2 3">DSM 7445</strain>
    </source>
</reference>
<dbReference type="RefSeq" id="WP_424446897.1">
    <property type="nucleotide sequence ID" value="NZ_SLZQ01000002.1"/>
</dbReference>
<dbReference type="Pfam" id="PF02627">
    <property type="entry name" value="CMD"/>
    <property type="match status" value="1"/>
</dbReference>
<sequence>MDEQSMDDQYKDGLQVRKQVMGDAFVEKAFANVDEFTKPLQDYITRNAWGTVWCREGLDFKTRSLITLSMLTALGRSHELKGHVRGALNNGATVDEIREVLLHATVYCGVPLAVEAFRAAHEVLKEAGKV</sequence>
<evidence type="ECO:0000313" key="3">
    <source>
        <dbReference type="Proteomes" id="UP000295382"/>
    </source>
</evidence>
<dbReference type="NCBIfam" id="TIGR02425">
    <property type="entry name" value="decarb_PcaC"/>
    <property type="match status" value="1"/>
</dbReference>
<dbReference type="InterPro" id="IPR003779">
    <property type="entry name" value="CMD-like"/>
</dbReference>
<dbReference type="Proteomes" id="UP000295382">
    <property type="component" value="Unassembled WGS sequence"/>
</dbReference>
<dbReference type="EMBL" id="SLZQ01000002">
    <property type="protein sequence ID" value="TCS38602.1"/>
    <property type="molecule type" value="Genomic_DNA"/>
</dbReference>
<evidence type="ECO:0000259" key="1">
    <source>
        <dbReference type="Pfam" id="PF02627"/>
    </source>
</evidence>
<dbReference type="PANTHER" id="PTHR33570:SF2">
    <property type="entry name" value="CARBOXYMUCONOLACTONE DECARBOXYLASE-LIKE DOMAIN-CONTAINING PROTEIN"/>
    <property type="match status" value="1"/>
</dbReference>
<dbReference type="GO" id="GO:0051920">
    <property type="term" value="F:peroxiredoxin activity"/>
    <property type="evidence" value="ECO:0007669"/>
    <property type="project" value="InterPro"/>
</dbReference>
<name>A0A4R3HZC4_PAULE</name>
<accession>A0A4R3HZC4</accession>
<proteinExistence type="predicted"/>
<dbReference type="InterPro" id="IPR052512">
    <property type="entry name" value="4CMD/NDH-1_regulator"/>
</dbReference>
<keyword evidence="3" id="KW-1185">Reference proteome</keyword>